<sequence length="307" mass="33131">MRKSHFALTGLIVISTALELSASQGLEGRDASTSAPHSEAAGTLLAQTDSKPNPTGAEVPKKELILPGESFLVAGRPAFILLPAKAKRQTPQPWILYAPTLPAYPDLHEKWMHEQFLNAGVAVAGIDVGEAYGSPKSRELLTKLYDELTEKRGFGKRPCLLGRSRGGLWVSSWAAENPDKVAGIAGIYPVFDVRTYPGLKLAAPAYDLTPEQFEAQLGTLNPIERVKVLAAHRVPAFFIHGDDDKVVPLQANSAEFARRYQAAGAADAVTLVVAKGQGHNYWEGFFRCQELVDFAIARANSALSTGK</sequence>
<dbReference type="GO" id="GO:0008236">
    <property type="term" value="F:serine-type peptidase activity"/>
    <property type="evidence" value="ECO:0007669"/>
    <property type="project" value="InterPro"/>
</dbReference>
<evidence type="ECO:0000259" key="2">
    <source>
        <dbReference type="Pfam" id="PF00326"/>
    </source>
</evidence>
<name>A0AAU7CCR8_9BACT</name>
<proteinExistence type="predicted"/>
<dbReference type="InterPro" id="IPR001375">
    <property type="entry name" value="Peptidase_S9_cat"/>
</dbReference>
<reference evidence="3" key="1">
    <citation type="submission" date="2024-05" db="EMBL/GenBank/DDBJ databases">
        <title>Planctomycetes of the genus Singulisphaera possess chitinolytic capabilities.</title>
        <authorList>
            <person name="Ivanova A."/>
        </authorList>
    </citation>
    <scope>NUCLEOTIDE SEQUENCE</scope>
    <source>
        <strain evidence="3">Ch08T</strain>
    </source>
</reference>
<accession>A0AAU7CCR8</accession>
<dbReference type="Pfam" id="PF00326">
    <property type="entry name" value="Peptidase_S9"/>
    <property type="match status" value="1"/>
</dbReference>
<dbReference type="SUPFAM" id="SSF53474">
    <property type="entry name" value="alpha/beta-Hydrolases"/>
    <property type="match status" value="1"/>
</dbReference>
<evidence type="ECO:0000256" key="1">
    <source>
        <dbReference type="SAM" id="MobiDB-lite"/>
    </source>
</evidence>
<dbReference type="AlphaFoldDB" id="A0AAU7CCR8"/>
<dbReference type="InterPro" id="IPR029058">
    <property type="entry name" value="AB_hydrolase_fold"/>
</dbReference>
<dbReference type="Gene3D" id="3.40.50.1820">
    <property type="entry name" value="alpha/beta hydrolase"/>
    <property type="match status" value="1"/>
</dbReference>
<protein>
    <submittedName>
        <fullName evidence="3">Prolyl oligopeptidase family serine peptidase</fullName>
    </submittedName>
</protein>
<evidence type="ECO:0000313" key="3">
    <source>
        <dbReference type="EMBL" id="XBH02747.1"/>
    </source>
</evidence>
<gene>
    <name evidence="3" type="ORF">V5E97_31165</name>
</gene>
<dbReference type="EMBL" id="CP155447">
    <property type="protein sequence ID" value="XBH02747.1"/>
    <property type="molecule type" value="Genomic_DNA"/>
</dbReference>
<organism evidence="3">
    <name type="scientific">Singulisphaera sp. Ch08</name>
    <dbReference type="NCBI Taxonomy" id="3120278"/>
    <lineage>
        <taxon>Bacteria</taxon>
        <taxon>Pseudomonadati</taxon>
        <taxon>Planctomycetota</taxon>
        <taxon>Planctomycetia</taxon>
        <taxon>Isosphaerales</taxon>
        <taxon>Isosphaeraceae</taxon>
        <taxon>Singulisphaera</taxon>
    </lineage>
</organism>
<dbReference type="RefSeq" id="WP_406695488.1">
    <property type="nucleotide sequence ID" value="NZ_CP155447.1"/>
</dbReference>
<dbReference type="GO" id="GO:0006508">
    <property type="term" value="P:proteolysis"/>
    <property type="evidence" value="ECO:0007669"/>
    <property type="project" value="InterPro"/>
</dbReference>
<feature type="region of interest" description="Disordered" evidence="1">
    <location>
        <begin position="28"/>
        <end position="59"/>
    </location>
</feature>
<feature type="domain" description="Peptidase S9 prolyl oligopeptidase catalytic" evidence="2">
    <location>
        <begin position="156"/>
        <end position="281"/>
    </location>
</feature>